<dbReference type="AlphaFoldDB" id="A0A1U7LIZ7"/>
<protein>
    <recommendedName>
        <fullName evidence="3">SnoaL-like domain-containing protein</fullName>
    </recommendedName>
</protein>
<dbReference type="OrthoDB" id="3352776at2759"/>
<name>A0A1U7LIZ7_NEOID</name>
<dbReference type="Gene3D" id="3.10.450.50">
    <property type="match status" value="1"/>
</dbReference>
<keyword evidence="2" id="KW-1185">Reference proteome</keyword>
<organism evidence="1 2">
    <name type="scientific">Neolecta irregularis (strain DAH-3)</name>
    <dbReference type="NCBI Taxonomy" id="1198029"/>
    <lineage>
        <taxon>Eukaryota</taxon>
        <taxon>Fungi</taxon>
        <taxon>Dikarya</taxon>
        <taxon>Ascomycota</taxon>
        <taxon>Taphrinomycotina</taxon>
        <taxon>Neolectales</taxon>
        <taxon>Neolectaceae</taxon>
        <taxon>Neolecta</taxon>
    </lineage>
</organism>
<gene>
    <name evidence="1" type="ORF">NEOLI_000256</name>
</gene>
<dbReference type="EMBL" id="LXFE01003012">
    <property type="protein sequence ID" value="OLL22630.1"/>
    <property type="molecule type" value="Genomic_DNA"/>
</dbReference>
<dbReference type="OMA" id="TEHGPEW"/>
<dbReference type="Proteomes" id="UP000186594">
    <property type="component" value="Unassembled WGS sequence"/>
</dbReference>
<dbReference type="STRING" id="1198029.A0A1U7LIZ7"/>
<evidence type="ECO:0008006" key="3">
    <source>
        <dbReference type="Google" id="ProtNLM"/>
    </source>
</evidence>
<evidence type="ECO:0000313" key="2">
    <source>
        <dbReference type="Proteomes" id="UP000186594"/>
    </source>
</evidence>
<sequence length="155" mass="17802">MTSVISRADHIFALTQSLCSSFAAKKPFTAILSHFTETQEPVIIEHCSIKIPQLPFLSTFRGPQIAEYFELLAELFEFEDMKFYDWTLDVESERVCVKATAKFTWKKTQQSWNETFTYSFTEFDEDGKIGKYEVWGDPLTAYLASKGELKGQIAP</sequence>
<proteinExistence type="predicted"/>
<evidence type="ECO:0000313" key="1">
    <source>
        <dbReference type="EMBL" id="OLL22630.1"/>
    </source>
</evidence>
<reference evidence="1 2" key="1">
    <citation type="submission" date="2016-04" db="EMBL/GenBank/DDBJ databases">
        <title>Evolutionary innovation and constraint leading to complex multicellularity in the Ascomycota.</title>
        <authorList>
            <person name="Cisse O."/>
            <person name="Nguyen A."/>
            <person name="Hewitt D.A."/>
            <person name="Jedd G."/>
            <person name="Stajich J.E."/>
        </authorList>
    </citation>
    <scope>NUCLEOTIDE SEQUENCE [LARGE SCALE GENOMIC DNA]</scope>
    <source>
        <strain evidence="1 2">DAH-3</strain>
    </source>
</reference>
<dbReference type="InterPro" id="IPR032710">
    <property type="entry name" value="NTF2-like_dom_sf"/>
</dbReference>
<comment type="caution">
    <text evidence="1">The sequence shown here is derived from an EMBL/GenBank/DDBJ whole genome shotgun (WGS) entry which is preliminary data.</text>
</comment>
<dbReference type="SUPFAM" id="SSF54427">
    <property type="entry name" value="NTF2-like"/>
    <property type="match status" value="1"/>
</dbReference>
<accession>A0A1U7LIZ7</accession>